<dbReference type="FunFam" id="3.80.10.10:FF:000067">
    <property type="entry name" value="Leucine-rich repeat and calponin homology domain-containing protein 4 isoform 1"/>
    <property type="match status" value="1"/>
</dbReference>
<feature type="compositionally biased region" description="Gly residues" evidence="3">
    <location>
        <begin position="388"/>
        <end position="398"/>
    </location>
</feature>
<feature type="compositionally biased region" description="Basic and acidic residues" evidence="3">
    <location>
        <begin position="224"/>
        <end position="242"/>
    </location>
</feature>
<feature type="compositionally biased region" description="Basic and acidic residues" evidence="3">
    <location>
        <begin position="256"/>
        <end position="290"/>
    </location>
</feature>
<feature type="region of interest" description="Disordered" evidence="3">
    <location>
        <begin position="426"/>
        <end position="484"/>
    </location>
</feature>
<evidence type="ECO:0000313" key="5">
    <source>
        <dbReference type="Proteomes" id="UP000694393"/>
    </source>
</evidence>
<feature type="compositionally biased region" description="Acidic residues" evidence="3">
    <location>
        <begin position="198"/>
        <end position="212"/>
    </location>
</feature>
<evidence type="ECO:0000256" key="3">
    <source>
        <dbReference type="SAM" id="MobiDB-lite"/>
    </source>
</evidence>
<protein>
    <recommendedName>
        <fullName evidence="6">Leucine rich repeats and calponin homology domain containing 4</fullName>
    </recommendedName>
</protein>
<evidence type="ECO:0000256" key="1">
    <source>
        <dbReference type="ARBA" id="ARBA00022614"/>
    </source>
</evidence>
<proteinExistence type="predicted"/>
<dbReference type="InterPro" id="IPR050216">
    <property type="entry name" value="LRR_domain-containing"/>
</dbReference>
<evidence type="ECO:0000313" key="4">
    <source>
        <dbReference type="Ensembl" id="ENSPCEP00000006740.1"/>
    </source>
</evidence>
<feature type="compositionally biased region" description="Polar residues" evidence="3">
    <location>
        <begin position="324"/>
        <end position="348"/>
    </location>
</feature>
<dbReference type="SMART" id="SM00364">
    <property type="entry name" value="LRR_BAC"/>
    <property type="match status" value="2"/>
</dbReference>
<dbReference type="Gene3D" id="3.80.10.10">
    <property type="entry name" value="Ribonuclease Inhibitor"/>
    <property type="match status" value="1"/>
</dbReference>
<feature type="compositionally biased region" description="Low complexity" evidence="3">
    <location>
        <begin position="451"/>
        <end position="477"/>
    </location>
</feature>
<feature type="region of interest" description="Disordered" evidence="3">
    <location>
        <begin position="183"/>
        <end position="413"/>
    </location>
</feature>
<feature type="compositionally biased region" description="Low complexity" evidence="3">
    <location>
        <begin position="362"/>
        <end position="378"/>
    </location>
</feature>
<name>A0A8C8RKX7_9SAUR</name>
<dbReference type="PANTHER" id="PTHR48051:SF64">
    <property type="entry name" value="LEUCINE RICH REPEATS AND CALPONIN HOMOLOGY DOMAIN CONTAINING 4"/>
    <property type="match status" value="1"/>
</dbReference>
<dbReference type="SMART" id="SM00369">
    <property type="entry name" value="LRR_TYP"/>
    <property type="match status" value="3"/>
</dbReference>
<keyword evidence="1" id="KW-0433">Leucine-rich repeat</keyword>
<evidence type="ECO:0008006" key="6">
    <source>
        <dbReference type="Google" id="ProtNLM"/>
    </source>
</evidence>
<keyword evidence="5" id="KW-1185">Reference proteome</keyword>
<feature type="compositionally biased region" description="Basic and acidic residues" evidence="3">
    <location>
        <begin position="183"/>
        <end position="193"/>
    </location>
</feature>
<sequence>MGSLGSLRQLDVSCNELQVLPASLGQLHSLRDLNVRRNQLSALPQELSELPLVRLDFSCNRVTRIPVCYRHLRHLQTILLENNPLQSPPAQICLKGKIHIFKYLNVEACSKAVPDLAEFTRASRPTGFNTCLTDEFFLMRQCGGLDSGFNSVDSGSKRWSGNESTDEFSDLSCRIAELAREPRLSKEKRDRAANGDAEQIDFIDSSMEEEEAKPEGGSQGVAPAEEKRKAEKSLPHRADAGEKASNSRPSVGPGPPREEPPSEERRRPETLQIWQERERRSQALEKRDSMLRVTAKGGPGGVQGPANSNGPAESSGLPHRKQRTQATDPPSVSSPVSRQLEPLTSQACSPPGREPGAAQKPSSFLFRSSSRSAVKPSSGPGVAAECDAGGGSGRGPGQWGHPVPTGQSPAPALGALHPCPISCRAEAEHAQKSQERGEFPGGLSSPGGPRGRPLLCVRRAPGGRPAAPGHPAGPAAPWSQGGACGSARLARAPRRLRLLLCLRHVAAFPGLSQALRLLRIPAVGRGCTGLGCGASGSSSALEPCPLWAQLDRSPPPALPPAPRGCVLRASPAPCGAEHT</sequence>
<accession>A0A8C8RKX7</accession>
<dbReference type="GO" id="GO:0005737">
    <property type="term" value="C:cytoplasm"/>
    <property type="evidence" value="ECO:0007669"/>
    <property type="project" value="TreeGrafter"/>
</dbReference>
<reference evidence="4" key="1">
    <citation type="submission" date="2025-08" db="UniProtKB">
        <authorList>
            <consortium name="Ensembl"/>
        </authorList>
    </citation>
    <scope>IDENTIFICATION</scope>
</reference>
<dbReference type="AlphaFoldDB" id="A0A8C8RKX7"/>
<dbReference type="InterPro" id="IPR032675">
    <property type="entry name" value="LRR_dom_sf"/>
</dbReference>
<dbReference type="Proteomes" id="UP000694393">
    <property type="component" value="Unplaced"/>
</dbReference>
<organism evidence="4 5">
    <name type="scientific">Pelusios castaneus</name>
    <name type="common">West African mud turtle</name>
    <dbReference type="NCBI Taxonomy" id="367368"/>
    <lineage>
        <taxon>Eukaryota</taxon>
        <taxon>Metazoa</taxon>
        <taxon>Chordata</taxon>
        <taxon>Craniata</taxon>
        <taxon>Vertebrata</taxon>
        <taxon>Euteleostomi</taxon>
        <taxon>Archelosauria</taxon>
        <taxon>Testudinata</taxon>
        <taxon>Testudines</taxon>
        <taxon>Pleurodira</taxon>
        <taxon>Pelomedusidae</taxon>
        <taxon>Pelusios</taxon>
    </lineage>
</organism>
<dbReference type="PANTHER" id="PTHR48051">
    <property type="match status" value="1"/>
</dbReference>
<dbReference type="SUPFAM" id="SSF52058">
    <property type="entry name" value="L domain-like"/>
    <property type="match status" value="1"/>
</dbReference>
<evidence type="ECO:0000256" key="2">
    <source>
        <dbReference type="ARBA" id="ARBA00022737"/>
    </source>
</evidence>
<feature type="compositionally biased region" description="Basic and acidic residues" evidence="3">
    <location>
        <begin position="426"/>
        <end position="438"/>
    </location>
</feature>
<reference evidence="4" key="2">
    <citation type="submission" date="2025-09" db="UniProtKB">
        <authorList>
            <consortium name="Ensembl"/>
        </authorList>
    </citation>
    <scope>IDENTIFICATION</scope>
</reference>
<keyword evidence="2" id="KW-0677">Repeat</keyword>
<dbReference type="Ensembl" id="ENSPCET00000006980.1">
    <property type="protein sequence ID" value="ENSPCEP00000006740.1"/>
    <property type="gene ID" value="ENSPCEG00000005394.1"/>
</dbReference>
<dbReference type="InterPro" id="IPR003591">
    <property type="entry name" value="Leu-rich_rpt_typical-subtyp"/>
</dbReference>